<keyword evidence="6" id="KW-1185">Reference proteome</keyword>
<gene>
    <name evidence="5" type="ORF">EVEC_LOCUS9885</name>
</gene>
<dbReference type="SMART" id="SM00239">
    <property type="entry name" value="C2"/>
    <property type="match status" value="1"/>
</dbReference>
<dbReference type="Pfam" id="PF00168">
    <property type="entry name" value="C2"/>
    <property type="match status" value="1"/>
</dbReference>
<dbReference type="STRING" id="51028.A0A0N4VI89"/>
<dbReference type="GO" id="GO:0099503">
    <property type="term" value="C:secretory vesicle"/>
    <property type="evidence" value="ECO:0007669"/>
    <property type="project" value="TreeGrafter"/>
</dbReference>
<protein>
    <submittedName>
        <fullName evidence="7">C2 domain-containing protein</fullName>
    </submittedName>
</protein>
<dbReference type="Proteomes" id="UP000274131">
    <property type="component" value="Unassembled WGS sequence"/>
</dbReference>
<dbReference type="EMBL" id="UXUI01010361">
    <property type="protein sequence ID" value="VDD95134.1"/>
    <property type="molecule type" value="Genomic_DNA"/>
</dbReference>
<sequence length="876" mass="101056">MINKNATVINPRYIQSCLVTCSERRDSKHFYYEYYLEANPPENYILYLGDCKSRTLTIYRLEDESHKREKGRREKGDELPTEYQHEHRAPRNKSFLRKLWRNRAGSTHQIALAHCSLNEWHQNPLSTVGNSSVATFRILPKPDLMTSIAEVPESAAINDDFYELTECIVKTDAELDYEANSVRNFSDYEYAGDLADVGDAILDHIFNFCSLSQLSKRILILAVMLRWEHPTIRLSDGAIPHAITQLRACSTSKTATCKIPADVEKWLEQCDADLTLAVLSFNGAMNQFSKDYIVYFNRFDISYCEIVFSTADSKSSYDIDSVWNVLFQLSKCGQMTVRRMLKQLDSHDDEQLVEFTKVSMKLYEAYKNLARFAKDTKFELTLLFFSFFQIENKAFLLHEKWFEDCIVFWTYAWRILCRRYTLRAIEEDIRSCDEKVLPSAVNFLAIHKALCEDFVHLDLSSQTAALMCILKIVLVIADDLIIYAKRMQTAAKQFEPAKILLAANSIEHTKHFASVRAAELLNFSKFQSELSKYEAAQAYSSFESIISSAVKSFLRFVLSTERAEQLLAYLDAFSSQLAEVLFPRLNLIAHRQLLDITENAIAVSLARGQCPAYYKQVEVDCDIIRRILQMKASDASPRLSRSLYLNSLTTRELILQYYTQLAELTENFEPNSNTPTLKLDIGYTRTANQRISIFIHIISATHIPILDTLSHSSDPFCRIELLPRFSFPLQQYPPQSTKTHKQNLNPVWDHSTTEEAFFINGSVVCITLLDHDLLTYNDLAGQAYILLSKIPRIKTAPKKRLSQVNLPLVLPLSEQYQDIFQILIDRSPKDALAKEVSEYEKYLRDYRMLPPSADISRSEPIFKRQKFKKHKWNLIV</sequence>
<dbReference type="PANTHER" id="PTHR45999:SF4">
    <property type="entry name" value="UNC-13-4A, ISOFORM B"/>
    <property type="match status" value="1"/>
</dbReference>
<dbReference type="AlphaFoldDB" id="A0A0N4VI89"/>
<dbReference type="PANTHER" id="PTHR45999">
    <property type="entry name" value="UNC-13-4A, ISOFORM B"/>
    <property type="match status" value="1"/>
</dbReference>
<keyword evidence="2" id="KW-0268">Exocytosis</keyword>
<dbReference type="PROSITE" id="PS50004">
    <property type="entry name" value="C2"/>
    <property type="match status" value="1"/>
</dbReference>
<dbReference type="Gene3D" id="2.60.40.150">
    <property type="entry name" value="C2 domain"/>
    <property type="match status" value="1"/>
</dbReference>
<dbReference type="GO" id="GO:0006887">
    <property type="term" value="P:exocytosis"/>
    <property type="evidence" value="ECO:0007669"/>
    <property type="project" value="UniProtKB-KW"/>
</dbReference>
<feature type="compositionally biased region" description="Basic and acidic residues" evidence="3">
    <location>
        <begin position="64"/>
        <end position="89"/>
    </location>
</feature>
<dbReference type="WBParaSite" id="EVEC_0001054201-mRNA-1">
    <property type="protein sequence ID" value="EVEC_0001054201-mRNA-1"/>
    <property type="gene ID" value="EVEC_0001054201"/>
</dbReference>
<feature type="region of interest" description="Disordered" evidence="3">
    <location>
        <begin position="64"/>
        <end position="90"/>
    </location>
</feature>
<dbReference type="SUPFAM" id="SSF49562">
    <property type="entry name" value="C2 domain (Calcium/lipid-binding domain, CaLB)"/>
    <property type="match status" value="1"/>
</dbReference>
<name>A0A0N4VI89_ENTVE</name>
<reference evidence="7" key="1">
    <citation type="submission" date="2017-02" db="UniProtKB">
        <authorList>
            <consortium name="WormBaseParasite"/>
        </authorList>
    </citation>
    <scope>IDENTIFICATION</scope>
</reference>
<evidence type="ECO:0000259" key="4">
    <source>
        <dbReference type="PROSITE" id="PS50004"/>
    </source>
</evidence>
<reference evidence="5 6" key="2">
    <citation type="submission" date="2018-10" db="EMBL/GenBank/DDBJ databases">
        <authorList>
            <consortium name="Pathogen Informatics"/>
        </authorList>
    </citation>
    <scope>NUCLEOTIDE SEQUENCE [LARGE SCALE GENOMIC DNA]</scope>
</reference>
<evidence type="ECO:0000313" key="7">
    <source>
        <dbReference type="WBParaSite" id="EVEC_0001054201-mRNA-1"/>
    </source>
</evidence>
<dbReference type="InterPro" id="IPR035892">
    <property type="entry name" value="C2_domain_sf"/>
</dbReference>
<dbReference type="InterPro" id="IPR052095">
    <property type="entry name" value="UNC-13_domain"/>
</dbReference>
<evidence type="ECO:0000256" key="1">
    <source>
        <dbReference type="ARBA" id="ARBA00005823"/>
    </source>
</evidence>
<evidence type="ECO:0000313" key="6">
    <source>
        <dbReference type="Proteomes" id="UP000274131"/>
    </source>
</evidence>
<evidence type="ECO:0000313" key="5">
    <source>
        <dbReference type="EMBL" id="VDD95134.1"/>
    </source>
</evidence>
<comment type="similarity">
    <text evidence="1">Belongs to the unc-13 family.</text>
</comment>
<evidence type="ECO:0000256" key="2">
    <source>
        <dbReference type="ARBA" id="ARBA00022483"/>
    </source>
</evidence>
<feature type="domain" description="C2" evidence="4">
    <location>
        <begin position="673"/>
        <end position="800"/>
    </location>
</feature>
<accession>A0A0N4VI89</accession>
<dbReference type="OrthoDB" id="7976202at2759"/>
<organism evidence="7">
    <name type="scientific">Enterobius vermicularis</name>
    <name type="common">Human pinworm</name>
    <dbReference type="NCBI Taxonomy" id="51028"/>
    <lineage>
        <taxon>Eukaryota</taxon>
        <taxon>Metazoa</taxon>
        <taxon>Ecdysozoa</taxon>
        <taxon>Nematoda</taxon>
        <taxon>Chromadorea</taxon>
        <taxon>Rhabditida</taxon>
        <taxon>Spirurina</taxon>
        <taxon>Oxyuridomorpha</taxon>
        <taxon>Oxyuroidea</taxon>
        <taxon>Oxyuridae</taxon>
        <taxon>Enterobius</taxon>
    </lineage>
</organism>
<proteinExistence type="inferred from homology"/>
<dbReference type="InterPro" id="IPR000008">
    <property type="entry name" value="C2_dom"/>
</dbReference>
<evidence type="ECO:0000256" key="3">
    <source>
        <dbReference type="SAM" id="MobiDB-lite"/>
    </source>
</evidence>